<feature type="transmembrane region" description="Helical" evidence="7">
    <location>
        <begin position="187"/>
        <end position="206"/>
    </location>
</feature>
<dbReference type="AlphaFoldDB" id="A0A8B9UU07"/>
<organism evidence="8 9">
    <name type="scientific">Anas zonorhyncha</name>
    <name type="common">Eastern spot-billed duck</name>
    <dbReference type="NCBI Taxonomy" id="75864"/>
    <lineage>
        <taxon>Eukaryota</taxon>
        <taxon>Metazoa</taxon>
        <taxon>Chordata</taxon>
        <taxon>Craniata</taxon>
        <taxon>Vertebrata</taxon>
        <taxon>Euteleostomi</taxon>
        <taxon>Archelosauria</taxon>
        <taxon>Archosauria</taxon>
        <taxon>Dinosauria</taxon>
        <taxon>Saurischia</taxon>
        <taxon>Theropoda</taxon>
        <taxon>Coelurosauria</taxon>
        <taxon>Aves</taxon>
        <taxon>Neognathae</taxon>
        <taxon>Galloanserae</taxon>
        <taxon>Anseriformes</taxon>
        <taxon>Anatidae</taxon>
        <taxon>Anatinae</taxon>
        <taxon>Anas</taxon>
    </lineage>
</organism>
<evidence type="ECO:0000256" key="4">
    <source>
        <dbReference type="ARBA" id="ARBA00022976"/>
    </source>
</evidence>
<feature type="transmembrane region" description="Helical" evidence="7">
    <location>
        <begin position="117"/>
        <end position="135"/>
    </location>
</feature>
<evidence type="ECO:0000313" key="8">
    <source>
        <dbReference type="Ensembl" id="ENSAZOP00000013404.1"/>
    </source>
</evidence>
<evidence type="ECO:0000256" key="6">
    <source>
        <dbReference type="ARBA" id="ARBA00023136"/>
    </source>
</evidence>
<evidence type="ECO:0000256" key="7">
    <source>
        <dbReference type="RuleBase" id="RU369072"/>
    </source>
</evidence>
<feature type="transmembrane region" description="Helical" evidence="7">
    <location>
        <begin position="155"/>
        <end position="180"/>
    </location>
</feature>
<evidence type="ECO:0000256" key="5">
    <source>
        <dbReference type="ARBA" id="ARBA00022989"/>
    </source>
</evidence>
<feature type="transmembrane region" description="Helical" evidence="7">
    <location>
        <begin position="6"/>
        <end position="25"/>
    </location>
</feature>
<keyword evidence="9" id="KW-1185">Reference proteome</keyword>
<evidence type="ECO:0000313" key="9">
    <source>
        <dbReference type="Proteomes" id="UP000694549"/>
    </source>
</evidence>
<proteinExistence type="inferred from homology"/>
<keyword evidence="3 7" id="KW-0812">Transmembrane</keyword>
<sequence>MTLAVFFGCTFIAFGPALSLFLFTIARDPLRIIILIAGAFFWLVSLLLSSLIWFIAVKASDPRDEALQRGLLIFGVMFSVLLQEAFRFLYYKLLRKAIEGLVALSEDGCSPISIQQMAYVAGVGFGLMSGAFSMINLLADALGPGTVGIHGDSQLYFLTSAFMTMVLIFLHTFWGILFFHGCENRRWWEIAAVVLMHLAVSGSVSAASRAPCCLQGCCHTSLSHPRPSPGFPHHWNHQEGDTVAAWSSRAVGDPSHPFPFLLFPPPQTFWNPLYVGSLVPSYLLMAAAAVWAYLLSGGSAQNLRRFLLCKCLVKGHRDPSGCWGPSGCRGPSGCWVLGWGKGLLGNEARS</sequence>
<evidence type="ECO:0000256" key="3">
    <source>
        <dbReference type="ARBA" id="ARBA00022692"/>
    </source>
</evidence>
<dbReference type="PANTHER" id="PTHR12889">
    <property type="entry name" value="GAMMA-SECRETASE SUBUNIT APH-1"/>
    <property type="match status" value="1"/>
</dbReference>
<comment type="similarity">
    <text evidence="2 7">Belongs to the APH-1 family.</text>
</comment>
<evidence type="ECO:0000256" key="2">
    <source>
        <dbReference type="ARBA" id="ARBA00005577"/>
    </source>
</evidence>
<reference evidence="8" key="2">
    <citation type="submission" date="2025-09" db="UniProtKB">
        <authorList>
            <consortium name="Ensembl"/>
        </authorList>
    </citation>
    <scope>IDENTIFICATION</scope>
</reference>
<dbReference type="GO" id="GO:0070765">
    <property type="term" value="C:gamma-secretase complex"/>
    <property type="evidence" value="ECO:0007669"/>
    <property type="project" value="UniProtKB-UniRule"/>
</dbReference>
<reference evidence="8" key="1">
    <citation type="submission" date="2025-08" db="UniProtKB">
        <authorList>
            <consortium name="Ensembl"/>
        </authorList>
    </citation>
    <scope>IDENTIFICATION</scope>
</reference>
<dbReference type="GO" id="GO:0016485">
    <property type="term" value="P:protein processing"/>
    <property type="evidence" value="ECO:0007669"/>
    <property type="project" value="UniProtKB-UniRule"/>
</dbReference>
<keyword evidence="5 7" id="KW-1133">Transmembrane helix</keyword>
<evidence type="ECO:0000256" key="1">
    <source>
        <dbReference type="ARBA" id="ARBA00004141"/>
    </source>
</evidence>
<dbReference type="Proteomes" id="UP000694549">
    <property type="component" value="Unplaced"/>
</dbReference>
<feature type="transmembrane region" description="Helical" evidence="7">
    <location>
        <begin position="32"/>
        <end position="55"/>
    </location>
</feature>
<accession>A0A8B9UU07</accession>
<keyword evidence="6 7" id="KW-0472">Membrane</keyword>
<keyword evidence="4 7" id="KW-0914">Notch signaling pathway</keyword>
<dbReference type="GO" id="GO:0007219">
    <property type="term" value="P:Notch signaling pathway"/>
    <property type="evidence" value="ECO:0007669"/>
    <property type="project" value="UniProtKB-UniRule"/>
</dbReference>
<dbReference type="Pfam" id="PF06105">
    <property type="entry name" value="Aph-1"/>
    <property type="match status" value="1"/>
</dbReference>
<dbReference type="Ensembl" id="ENSAZOT00000014409.1">
    <property type="protein sequence ID" value="ENSAZOP00000013404.1"/>
    <property type="gene ID" value="ENSAZOG00000008653.1"/>
</dbReference>
<comment type="subcellular location">
    <subcellularLocation>
        <location evidence="1 7">Membrane</location>
        <topology evidence="1 7">Multi-pass membrane protein</topology>
    </subcellularLocation>
</comment>
<feature type="transmembrane region" description="Helical" evidence="7">
    <location>
        <begin position="67"/>
        <end position="86"/>
    </location>
</feature>
<protein>
    <recommendedName>
        <fullName evidence="7">Gamma-secretase subunit APH-1</fullName>
        <shortName evidence="7">APH-1</shortName>
    </recommendedName>
</protein>
<name>A0A8B9UU07_9AVES</name>
<comment type="subunit">
    <text evidence="7">Component of the gamma-secretase complex.</text>
</comment>
<feature type="transmembrane region" description="Helical" evidence="7">
    <location>
        <begin position="273"/>
        <end position="295"/>
    </location>
</feature>
<dbReference type="InterPro" id="IPR009294">
    <property type="entry name" value="Aph-1"/>
</dbReference>
<comment type="function">
    <text evidence="7">Potential subunit of the gamma-secretase complex, an endoprotease complex that catalyzes the intramembrane cleavage of integral proteins such as Notch receptors.</text>
</comment>